<comment type="caution">
    <text evidence="1">The sequence shown here is derived from an EMBL/GenBank/DDBJ whole genome shotgun (WGS) entry which is preliminary data.</text>
</comment>
<keyword evidence="2" id="KW-1185">Reference proteome</keyword>
<evidence type="ECO:0000313" key="1">
    <source>
        <dbReference type="EMBL" id="KAH7990102.1"/>
    </source>
</evidence>
<organism evidence="1 2">
    <name type="scientific">Sphaerodactylus townsendi</name>
    <dbReference type="NCBI Taxonomy" id="933632"/>
    <lineage>
        <taxon>Eukaryota</taxon>
        <taxon>Metazoa</taxon>
        <taxon>Chordata</taxon>
        <taxon>Craniata</taxon>
        <taxon>Vertebrata</taxon>
        <taxon>Euteleostomi</taxon>
        <taxon>Lepidosauria</taxon>
        <taxon>Squamata</taxon>
        <taxon>Bifurcata</taxon>
        <taxon>Gekkota</taxon>
        <taxon>Sphaerodactylidae</taxon>
        <taxon>Sphaerodactylus</taxon>
    </lineage>
</organism>
<sequence>MVQWLSNCIPRSYEKSPISFQRPLIGKTINGTPASLKDGLFSLTDLPRQSATTKNDWAHELHITNSKQHRTVCCLLSSATEPLIRSPFYPYR</sequence>
<reference evidence="1" key="1">
    <citation type="submission" date="2021-08" db="EMBL/GenBank/DDBJ databases">
        <title>The first chromosome-level gecko genome reveals the dynamic sex chromosomes of Neotropical dwarf geckos (Sphaerodactylidae: Sphaerodactylus).</title>
        <authorList>
            <person name="Pinto B.J."/>
            <person name="Keating S.E."/>
            <person name="Gamble T."/>
        </authorList>
    </citation>
    <scope>NUCLEOTIDE SEQUENCE</scope>
    <source>
        <strain evidence="1">TG3544</strain>
    </source>
</reference>
<dbReference type="EMBL" id="CM037629">
    <property type="protein sequence ID" value="KAH7990102.1"/>
    <property type="molecule type" value="Genomic_DNA"/>
</dbReference>
<proteinExistence type="predicted"/>
<accession>A0ACB8ECE5</accession>
<dbReference type="Proteomes" id="UP000827872">
    <property type="component" value="Linkage Group LG16"/>
</dbReference>
<gene>
    <name evidence="1" type="ORF">K3G42_002489</name>
</gene>
<protein>
    <submittedName>
        <fullName evidence="1">Uncharacterized protein</fullName>
    </submittedName>
</protein>
<name>A0ACB8ECE5_9SAUR</name>
<evidence type="ECO:0000313" key="2">
    <source>
        <dbReference type="Proteomes" id="UP000827872"/>
    </source>
</evidence>